<dbReference type="EMBL" id="CACVBM020000366">
    <property type="protein sequence ID" value="CAA7018284.1"/>
    <property type="molecule type" value="Genomic_DNA"/>
</dbReference>
<protein>
    <recommendedName>
        <fullName evidence="4">F-box domain-containing protein</fullName>
    </recommendedName>
</protein>
<evidence type="ECO:0008006" key="4">
    <source>
        <dbReference type="Google" id="ProtNLM"/>
    </source>
</evidence>
<dbReference type="PANTHER" id="PTHR38926">
    <property type="entry name" value="F-BOX DOMAIN CONTAINING PROTEIN, EXPRESSED"/>
    <property type="match status" value="1"/>
</dbReference>
<reference evidence="2 3" key="1">
    <citation type="submission" date="2020-01" db="EMBL/GenBank/DDBJ databases">
        <authorList>
            <person name="Mishra B."/>
        </authorList>
    </citation>
    <scope>NUCLEOTIDE SEQUENCE [LARGE SCALE GENOMIC DNA]</scope>
</reference>
<name>A0A6D2LM03_9BRAS</name>
<gene>
    <name evidence="2" type="ORF">MERR_LOCUS48281</name>
    <name evidence="1" type="ORF">MERR_LOCUS5519</name>
</gene>
<evidence type="ECO:0000313" key="1">
    <source>
        <dbReference type="EMBL" id="CAA7018284.1"/>
    </source>
</evidence>
<dbReference type="OrthoDB" id="1929062at2759"/>
<dbReference type="Proteomes" id="UP000467841">
    <property type="component" value="Unassembled WGS sequence"/>
</dbReference>
<evidence type="ECO:0000313" key="2">
    <source>
        <dbReference type="EMBL" id="CAA7061045.1"/>
    </source>
</evidence>
<evidence type="ECO:0000313" key="3">
    <source>
        <dbReference type="Proteomes" id="UP000467841"/>
    </source>
</evidence>
<dbReference type="Gene3D" id="1.20.1280.50">
    <property type="match status" value="1"/>
</dbReference>
<dbReference type="PANTHER" id="PTHR38926:SF58">
    <property type="entry name" value="F-BOX DOMAIN-CONTAINING PROTEIN"/>
    <property type="match status" value="1"/>
</dbReference>
<dbReference type="SUPFAM" id="SSF52047">
    <property type="entry name" value="RNI-like"/>
    <property type="match status" value="1"/>
</dbReference>
<organism evidence="2 3">
    <name type="scientific">Microthlaspi erraticum</name>
    <dbReference type="NCBI Taxonomy" id="1685480"/>
    <lineage>
        <taxon>Eukaryota</taxon>
        <taxon>Viridiplantae</taxon>
        <taxon>Streptophyta</taxon>
        <taxon>Embryophyta</taxon>
        <taxon>Tracheophyta</taxon>
        <taxon>Spermatophyta</taxon>
        <taxon>Magnoliopsida</taxon>
        <taxon>eudicotyledons</taxon>
        <taxon>Gunneridae</taxon>
        <taxon>Pentapetalae</taxon>
        <taxon>rosids</taxon>
        <taxon>malvids</taxon>
        <taxon>Brassicales</taxon>
        <taxon>Brassicaceae</taxon>
        <taxon>Coluteocarpeae</taxon>
        <taxon>Microthlaspi</taxon>
    </lineage>
</organism>
<dbReference type="EMBL" id="CACVBM020001848">
    <property type="protein sequence ID" value="CAA7061045.1"/>
    <property type="molecule type" value="Genomic_DNA"/>
</dbReference>
<dbReference type="InterPro" id="IPR032675">
    <property type="entry name" value="LRR_dom_sf"/>
</dbReference>
<dbReference type="SUPFAM" id="SSF81383">
    <property type="entry name" value="F-box domain"/>
    <property type="match status" value="1"/>
</dbReference>
<accession>A0A6D2LM03</accession>
<dbReference type="InterPro" id="IPR036047">
    <property type="entry name" value="F-box-like_dom_sf"/>
</dbReference>
<sequence>MDKADDSSRQVSKWANLHRDILVIIFYKLDVRDLTMGASRVCITWFLASHDKTLWNTVDLAKFRQVDGESLSLRNFLNKIIKFFDIHETRRNLTNITKLSRSTPKNLFFDYDAYIEEEDLMFAAERMPNIEKLVLPRWSFQTKNSYQFAFSQWKNLETLIIANDSSLTGKLGFQEVGENCSNLINLKYMGDFEKNTAENIVRYLKNIKRLSLRCSSISHLGVLLLIRGLKNLAILNLSHCRESEWDHIRNLEMVTIGNLEQAATQKQVIFLGCSLNLNNCRVCKERPYCRFWPYGIKNWRNDEIKEFEF</sequence>
<proteinExistence type="predicted"/>
<dbReference type="Gene3D" id="3.80.10.10">
    <property type="entry name" value="Ribonuclease Inhibitor"/>
    <property type="match status" value="1"/>
</dbReference>
<dbReference type="AlphaFoldDB" id="A0A6D2LM03"/>
<keyword evidence="3" id="KW-1185">Reference proteome</keyword>